<dbReference type="InterPro" id="IPR011042">
    <property type="entry name" value="6-blade_b-propeller_TolB-like"/>
</dbReference>
<dbReference type="InterPro" id="IPR022409">
    <property type="entry name" value="PKD/Chitinase_dom"/>
</dbReference>
<dbReference type="InterPro" id="IPR005084">
    <property type="entry name" value="CBM6"/>
</dbReference>
<dbReference type="InterPro" id="IPR009056">
    <property type="entry name" value="Cyt_c-like_dom"/>
</dbReference>
<dbReference type="CDD" id="cd00146">
    <property type="entry name" value="PKD"/>
    <property type="match status" value="1"/>
</dbReference>
<dbReference type="PROSITE" id="PS51257">
    <property type="entry name" value="PROKAR_LIPOPROTEIN"/>
    <property type="match status" value="1"/>
</dbReference>
<dbReference type="Pfam" id="PF00034">
    <property type="entry name" value="Cytochrom_C"/>
    <property type="match status" value="1"/>
</dbReference>
<evidence type="ECO:0000313" key="9">
    <source>
        <dbReference type="EMBL" id="MBN7817369.1"/>
    </source>
</evidence>
<dbReference type="Pfam" id="PF03422">
    <property type="entry name" value="CBM_6"/>
    <property type="match status" value="1"/>
</dbReference>
<dbReference type="Proteomes" id="UP000664480">
    <property type="component" value="Unassembled WGS sequence"/>
</dbReference>
<keyword evidence="1" id="KW-0813">Transport</keyword>
<keyword evidence="3 6" id="KW-0479">Metal-binding</keyword>
<dbReference type="Pfam" id="PF18911">
    <property type="entry name" value="PKD_4"/>
    <property type="match status" value="1"/>
</dbReference>
<evidence type="ECO:0000256" key="1">
    <source>
        <dbReference type="ARBA" id="ARBA00022448"/>
    </source>
</evidence>
<reference evidence="9 10" key="1">
    <citation type="submission" date="2021-03" db="EMBL/GenBank/DDBJ databases">
        <title>novel species isolated from a fishpond in China.</title>
        <authorList>
            <person name="Lu H."/>
            <person name="Cai Z."/>
        </authorList>
    </citation>
    <scope>NUCLEOTIDE SEQUENCE [LARGE SCALE GENOMIC DNA]</scope>
    <source>
        <strain evidence="9 10">YJ13C</strain>
    </source>
</reference>
<evidence type="ECO:0000259" key="7">
    <source>
        <dbReference type="PROSITE" id="PS50093"/>
    </source>
</evidence>
<dbReference type="InterPro" id="IPR012938">
    <property type="entry name" value="Glc/Sorbosone_DH"/>
</dbReference>
<dbReference type="CDD" id="cd04084">
    <property type="entry name" value="CBM6_xylanase-like"/>
    <property type="match status" value="1"/>
</dbReference>
<feature type="domain" description="Cytochrome c" evidence="8">
    <location>
        <begin position="614"/>
        <end position="699"/>
    </location>
</feature>
<dbReference type="PROSITE" id="PS51007">
    <property type="entry name" value="CYTC"/>
    <property type="match status" value="1"/>
</dbReference>
<dbReference type="Gene3D" id="2.60.120.260">
    <property type="entry name" value="Galactose-binding domain-like"/>
    <property type="match status" value="1"/>
</dbReference>
<proteinExistence type="predicted"/>
<dbReference type="Gene3D" id="1.10.760.10">
    <property type="entry name" value="Cytochrome c-like domain"/>
    <property type="match status" value="1"/>
</dbReference>
<feature type="domain" description="PKD" evidence="7">
    <location>
        <begin position="468"/>
        <end position="550"/>
    </location>
</feature>
<dbReference type="PROSITE" id="PS50093">
    <property type="entry name" value="PKD"/>
    <property type="match status" value="1"/>
</dbReference>
<dbReference type="InterPro" id="IPR036909">
    <property type="entry name" value="Cyt_c-like_dom_sf"/>
</dbReference>
<keyword evidence="4" id="KW-0249">Electron transport</keyword>
<dbReference type="InterPro" id="IPR002324">
    <property type="entry name" value="Cyt_c_ID"/>
</dbReference>
<organism evidence="9 10">
    <name type="scientific">Algoriphagus pacificus</name>
    <dbReference type="NCBI Taxonomy" id="2811234"/>
    <lineage>
        <taxon>Bacteria</taxon>
        <taxon>Pseudomonadati</taxon>
        <taxon>Bacteroidota</taxon>
        <taxon>Cytophagia</taxon>
        <taxon>Cytophagales</taxon>
        <taxon>Cyclobacteriaceae</taxon>
        <taxon>Algoriphagus</taxon>
    </lineage>
</organism>
<keyword evidence="5 6" id="KW-0408">Iron</keyword>
<dbReference type="EMBL" id="JAFKCU010000005">
    <property type="protein sequence ID" value="MBN7817369.1"/>
    <property type="molecule type" value="Genomic_DNA"/>
</dbReference>
<evidence type="ECO:0000313" key="10">
    <source>
        <dbReference type="Proteomes" id="UP000664480"/>
    </source>
</evidence>
<dbReference type="SMART" id="SM00089">
    <property type="entry name" value="PKD"/>
    <property type="match status" value="1"/>
</dbReference>
<evidence type="ECO:0000259" key="8">
    <source>
        <dbReference type="PROSITE" id="PS51007"/>
    </source>
</evidence>
<dbReference type="InterPro" id="IPR000601">
    <property type="entry name" value="PKD_dom"/>
</dbReference>
<dbReference type="InterPro" id="IPR011041">
    <property type="entry name" value="Quinoprot_gluc/sorb_DH_b-prop"/>
</dbReference>
<evidence type="ECO:0000256" key="5">
    <source>
        <dbReference type="ARBA" id="ARBA00023004"/>
    </source>
</evidence>
<evidence type="ECO:0000256" key="2">
    <source>
        <dbReference type="ARBA" id="ARBA00022617"/>
    </source>
</evidence>
<dbReference type="InterPro" id="IPR035986">
    <property type="entry name" value="PKD_dom_sf"/>
</dbReference>
<protein>
    <submittedName>
        <fullName evidence="9">PQQ-dependent sugar dehydrogenase</fullName>
    </submittedName>
</protein>
<dbReference type="SUPFAM" id="SSF50952">
    <property type="entry name" value="Soluble quinoprotein glucose dehydrogenase"/>
    <property type="match status" value="1"/>
</dbReference>
<dbReference type="SUPFAM" id="SSF49785">
    <property type="entry name" value="Galactose-binding domain-like"/>
    <property type="match status" value="1"/>
</dbReference>
<keyword evidence="10" id="KW-1185">Reference proteome</keyword>
<keyword evidence="2 6" id="KW-0349">Heme</keyword>
<dbReference type="Gene3D" id="2.60.40.10">
    <property type="entry name" value="Immunoglobulins"/>
    <property type="match status" value="1"/>
</dbReference>
<dbReference type="SUPFAM" id="SSF49299">
    <property type="entry name" value="PKD domain"/>
    <property type="match status" value="1"/>
</dbReference>
<accession>A0ABS3CJU1</accession>
<comment type="caution">
    <text evidence="9">The sequence shown here is derived from an EMBL/GenBank/DDBJ whole genome shotgun (WGS) entry which is preliminary data.</text>
</comment>
<gene>
    <name evidence="9" type="ORF">J0A69_18155</name>
</gene>
<dbReference type="PANTHER" id="PTHR19328:SF75">
    <property type="entry name" value="ALDOSE SUGAR DEHYDROGENASE YLII"/>
    <property type="match status" value="1"/>
</dbReference>
<dbReference type="Pfam" id="PF07995">
    <property type="entry name" value="GSDH"/>
    <property type="match status" value="1"/>
</dbReference>
<evidence type="ECO:0000256" key="4">
    <source>
        <dbReference type="ARBA" id="ARBA00022982"/>
    </source>
</evidence>
<sequence>MRKLVFASCIAALWLTGCTKEESDPFATIKPDESRFTKVTLVEKLNEPMEIEVFANKDVMIIERAGKIKLYQNATGETIQVGFIDVYPEREDGLMGLAKDPDFENNHWIYLYYAPKNTSVNRLARFDFKDNSVDLSSEKVLLDVPVYRDCCHSGGSIEFDANGNLFLSLGDDSTPFESSNYNPIDERDFRPENVDAQRSSGNANDLRGAIIRIHPEADGTYTIPEGNLFSVGTEGTRPEIYVMGNRNPFRIAIDQHNGNLFWGEVGPDAAVNDSLRGPKGHDEFNLATKPGFYGWPYFVGDNKAYWKFDFAKEESLFQFDPTAPVNSSPNNTGIQNLPPTQKPLIWYPYDESEEFPMLGTGGRNAMAGPVFYRDDYEDSEVRFPGYYNGKVLFYDWMRNWIFMVSLTENNELDTLEQFMPSTVFDKPMDMQYGPDGALYVLEYGTFWRSQNDNSGLYRIEFAAGNRKPNVKVSSDKKSGSAPLTVDFSSEGTVDFDPEDVLKYEWQFGKAGTSTDKNPSFTFEEVGVYEVSLTVTDQDGASATQRLEVQVGNEAPEVELAWSGNRSFYFGKEEVSYAVSVSDKEDSNIREEAIDFTIDFVPGGYDLIQTGPEEEIISVGETLINQAGCKGCHGIAEKSVGPSYEQVSEKYKDDSDAKDYLINKIQNGGAGVWGDTQMPGHTHIDVSKIEEMVDFILAISNPESSKSNLPLNGTFTLGEEEMAEGYYVVQASYTDQGANGLAPLQATEQLILRSPLVSPVFADAFDHVAKANDDGKNYVRFTEKAAWFKMNQLDLKGIGKIEFELDPGSIKAKIQVRLDSPEGKLLGETALVDNSIKAGKTWGIISIPIEQTESTHDVYFVIQTEDGISIWNTFNMNSLRFIR</sequence>
<dbReference type="InterPro" id="IPR008979">
    <property type="entry name" value="Galactose-bd-like_sf"/>
</dbReference>
<dbReference type="SUPFAM" id="SSF46626">
    <property type="entry name" value="Cytochrome c"/>
    <property type="match status" value="1"/>
</dbReference>
<dbReference type="Gene3D" id="2.120.10.30">
    <property type="entry name" value="TolB, C-terminal domain"/>
    <property type="match status" value="1"/>
</dbReference>
<dbReference type="PANTHER" id="PTHR19328">
    <property type="entry name" value="HEDGEHOG-INTERACTING PROTEIN"/>
    <property type="match status" value="1"/>
</dbReference>
<dbReference type="InterPro" id="IPR013783">
    <property type="entry name" value="Ig-like_fold"/>
</dbReference>
<name>A0ABS3CJU1_9BACT</name>
<evidence type="ECO:0000256" key="6">
    <source>
        <dbReference type="PROSITE-ProRule" id="PRU00433"/>
    </source>
</evidence>
<dbReference type="PRINTS" id="PR00606">
    <property type="entry name" value="CYTCHROMECID"/>
</dbReference>
<evidence type="ECO:0000256" key="3">
    <source>
        <dbReference type="ARBA" id="ARBA00022723"/>
    </source>
</evidence>